<evidence type="ECO:0000256" key="8">
    <source>
        <dbReference type="ARBA" id="ARBA00023136"/>
    </source>
</evidence>
<dbReference type="InterPro" id="IPR037066">
    <property type="entry name" value="Plug_dom_sf"/>
</dbReference>
<evidence type="ECO:0000256" key="6">
    <source>
        <dbReference type="ARBA" id="ARBA00023065"/>
    </source>
</evidence>
<keyword evidence="3 10" id="KW-1134">Transmembrane beta strand</keyword>
<dbReference type="Proteomes" id="UP001343492">
    <property type="component" value="Unassembled WGS sequence"/>
</dbReference>
<feature type="domain" description="TonB-dependent receptor-like beta-barrel" evidence="13">
    <location>
        <begin position="199"/>
        <end position="612"/>
    </location>
</feature>
<dbReference type="InterPro" id="IPR039426">
    <property type="entry name" value="TonB-dep_rcpt-like"/>
</dbReference>
<proteinExistence type="inferred from homology"/>
<evidence type="ECO:0000256" key="3">
    <source>
        <dbReference type="ARBA" id="ARBA00022452"/>
    </source>
</evidence>
<evidence type="ECO:0000256" key="11">
    <source>
        <dbReference type="RuleBase" id="RU003357"/>
    </source>
</evidence>
<feature type="signal peptide" evidence="12">
    <location>
        <begin position="1"/>
        <end position="21"/>
    </location>
</feature>
<dbReference type="CDD" id="cd01347">
    <property type="entry name" value="ligand_gated_channel"/>
    <property type="match status" value="1"/>
</dbReference>
<comment type="caution">
    <text evidence="15">The sequence shown here is derived from an EMBL/GenBank/DDBJ whole genome shotgun (WGS) entry which is preliminary data.</text>
</comment>
<keyword evidence="6" id="KW-0406">Ion transport</keyword>
<evidence type="ECO:0000313" key="16">
    <source>
        <dbReference type="Proteomes" id="UP001343492"/>
    </source>
</evidence>
<evidence type="ECO:0000256" key="4">
    <source>
        <dbReference type="ARBA" id="ARBA00022692"/>
    </source>
</evidence>
<accession>A0ABU7GGJ7</accession>
<keyword evidence="16" id="KW-1185">Reference proteome</keyword>
<evidence type="ECO:0000256" key="12">
    <source>
        <dbReference type="SAM" id="SignalP"/>
    </source>
</evidence>
<comment type="subcellular location">
    <subcellularLocation>
        <location evidence="1 10">Cell outer membrane</location>
        <topology evidence="1 10">Multi-pass membrane protein</topology>
    </subcellularLocation>
</comment>
<evidence type="ECO:0000256" key="10">
    <source>
        <dbReference type="PROSITE-ProRule" id="PRU01360"/>
    </source>
</evidence>
<evidence type="ECO:0000256" key="9">
    <source>
        <dbReference type="ARBA" id="ARBA00023237"/>
    </source>
</evidence>
<keyword evidence="9 10" id="KW-0998">Cell outer membrane</keyword>
<dbReference type="SUPFAM" id="SSF56935">
    <property type="entry name" value="Porins"/>
    <property type="match status" value="1"/>
</dbReference>
<feature type="domain" description="TonB-dependent receptor plug" evidence="14">
    <location>
        <begin position="47"/>
        <end position="149"/>
    </location>
</feature>
<dbReference type="PANTHER" id="PTHR30069:SF53">
    <property type="entry name" value="COLICIN I RECEPTOR-RELATED"/>
    <property type="match status" value="1"/>
</dbReference>
<comment type="similarity">
    <text evidence="10 11">Belongs to the TonB-dependent receptor family.</text>
</comment>
<sequence>MRSYVLGASAIALGVPLPLMAHSAEADDAARAILVNASRSSEPLATEDYPGSVSVISSEDIALRQVRDVADVLRDVPGVAVSGVAGQTQLRLRGSEANHVLVLVDGIEVSDPFAGEFEIGSLQAEIGSSIEVLRGPQSALYGSDAIGGVIAYCSASGREAPGVSARLEAGSFGTVNAAARAGFAGGAHEFALGATLVSTDGVPNARGGTRDIGRDGLTLSARGSVDPAAGVRLRFAGRYVRSEGQFNDQDFDSSSPTFGYVIDSPDTRFEQDAIYALAGLNVAALDGRWTHDFSGQLADIRRDSFGPFGRSFGHEGQRLKASYVSSYELGGPAFARSLTFAADVERESFRNTDPFGFAFTGWRSARNVGLVGEYRAASELFDFSAAIRHDLNNRFADATTFRVAGAIQAAPATRIRAAYGTGIKNPGFYELYGYVDGRFIGNADLKPEKSTGWEAGIDQSLGGALRLSATWFDSELEHEIFTDYPAPDYLASPANREAMSKQKGVELSAHARIGPQVTLDAAYSWLDAEEDGIEEVRRPGNIASAVLTWRAPGDAGSATLIVRHNGATDDLAFTDPSYVPITVRLHAYTLVNLAAEARVTSRIRAFGRVENLLDETYEQVFSFVSPGRSVIAGLRVTL</sequence>
<dbReference type="Pfam" id="PF07715">
    <property type="entry name" value="Plug"/>
    <property type="match status" value="1"/>
</dbReference>
<keyword evidence="4 10" id="KW-0812">Transmembrane</keyword>
<dbReference type="InterPro" id="IPR000531">
    <property type="entry name" value="Beta-barrel_TonB"/>
</dbReference>
<feature type="chain" id="PRO_5046001794" evidence="12">
    <location>
        <begin position="22"/>
        <end position="638"/>
    </location>
</feature>
<dbReference type="PANTHER" id="PTHR30069">
    <property type="entry name" value="TONB-DEPENDENT OUTER MEMBRANE RECEPTOR"/>
    <property type="match status" value="1"/>
</dbReference>
<evidence type="ECO:0000256" key="2">
    <source>
        <dbReference type="ARBA" id="ARBA00022448"/>
    </source>
</evidence>
<keyword evidence="8 10" id="KW-0472">Membrane</keyword>
<dbReference type="Pfam" id="PF00593">
    <property type="entry name" value="TonB_dep_Rec_b-barrel"/>
    <property type="match status" value="1"/>
</dbReference>
<dbReference type="InterPro" id="IPR036942">
    <property type="entry name" value="Beta-barrel_TonB_sf"/>
</dbReference>
<evidence type="ECO:0000256" key="7">
    <source>
        <dbReference type="ARBA" id="ARBA00023077"/>
    </source>
</evidence>
<protein>
    <submittedName>
        <fullName evidence="15">TonB-dependent receptor</fullName>
    </submittedName>
</protein>
<keyword evidence="2 10" id="KW-0813">Transport</keyword>
<evidence type="ECO:0000256" key="1">
    <source>
        <dbReference type="ARBA" id="ARBA00004571"/>
    </source>
</evidence>
<evidence type="ECO:0000313" key="15">
    <source>
        <dbReference type="EMBL" id="MEE1877321.1"/>
    </source>
</evidence>
<reference evidence="15 16" key="1">
    <citation type="submission" date="2024-01" db="EMBL/GenBank/DDBJ databases">
        <title>The genome sequence of Erythrobacteraceae sp. strain 1XM1-14.</title>
        <authorList>
            <person name="Liu Y."/>
        </authorList>
    </citation>
    <scope>NUCLEOTIDE SEQUENCE [LARGE SCALE GENOMIC DNA]</scope>
    <source>
        <strain evidence="15 16">1XM1-14</strain>
    </source>
</reference>
<dbReference type="Gene3D" id="2.40.170.20">
    <property type="entry name" value="TonB-dependent receptor, beta-barrel domain"/>
    <property type="match status" value="1"/>
</dbReference>
<evidence type="ECO:0000256" key="5">
    <source>
        <dbReference type="ARBA" id="ARBA00022729"/>
    </source>
</evidence>
<dbReference type="InterPro" id="IPR012910">
    <property type="entry name" value="Plug_dom"/>
</dbReference>
<keyword evidence="7 11" id="KW-0798">TonB box</keyword>
<keyword evidence="5 12" id="KW-0732">Signal</keyword>
<dbReference type="Gene3D" id="2.170.130.10">
    <property type="entry name" value="TonB-dependent receptor, plug domain"/>
    <property type="match status" value="1"/>
</dbReference>
<dbReference type="PROSITE" id="PS52016">
    <property type="entry name" value="TONB_DEPENDENT_REC_3"/>
    <property type="match status" value="1"/>
</dbReference>
<organism evidence="15 16">
    <name type="scientific">Altererythrobacter litoralis</name>
    <dbReference type="NCBI Taxonomy" id="3113904"/>
    <lineage>
        <taxon>Bacteria</taxon>
        <taxon>Pseudomonadati</taxon>
        <taxon>Pseudomonadota</taxon>
        <taxon>Alphaproteobacteria</taxon>
        <taxon>Sphingomonadales</taxon>
        <taxon>Erythrobacteraceae</taxon>
        <taxon>Altererythrobacter</taxon>
    </lineage>
</organism>
<evidence type="ECO:0000259" key="13">
    <source>
        <dbReference type="Pfam" id="PF00593"/>
    </source>
</evidence>
<name>A0ABU7GGJ7_9SPHN</name>
<gene>
    <name evidence="15" type="ORF">VRS74_06435</name>
</gene>
<keyword evidence="15" id="KW-0675">Receptor</keyword>
<dbReference type="EMBL" id="JAZDQV010000005">
    <property type="protein sequence ID" value="MEE1877321.1"/>
    <property type="molecule type" value="Genomic_DNA"/>
</dbReference>
<evidence type="ECO:0000259" key="14">
    <source>
        <dbReference type="Pfam" id="PF07715"/>
    </source>
</evidence>
<dbReference type="RefSeq" id="WP_354144428.1">
    <property type="nucleotide sequence ID" value="NZ_JAZDQV010000005.1"/>
</dbReference>